<accession>A0A6N8FEP8</accession>
<reference evidence="1 2" key="1">
    <citation type="submission" date="2019-11" db="EMBL/GenBank/DDBJ databases">
        <title>P. haliotis isolates from Z. marina roots.</title>
        <authorList>
            <person name="Cohen M."/>
            <person name="Jospin G."/>
            <person name="Eisen J.A."/>
            <person name="Coil D.A."/>
        </authorList>
    </citation>
    <scope>NUCLEOTIDE SEQUENCE [LARGE SCALE GENOMIC DNA]</scope>
    <source>
        <strain evidence="1 2">UCD-MCMsp1aY</strain>
    </source>
</reference>
<dbReference type="RefSeq" id="WP_155696750.1">
    <property type="nucleotide sequence ID" value="NZ_WOCD01000005.1"/>
</dbReference>
<protein>
    <submittedName>
        <fullName evidence="1">Uncharacterized protein</fullName>
    </submittedName>
</protein>
<evidence type="ECO:0000313" key="1">
    <source>
        <dbReference type="EMBL" id="MUH73460.1"/>
    </source>
</evidence>
<gene>
    <name evidence="1" type="ORF">GNP35_13790</name>
</gene>
<dbReference type="EMBL" id="WOCD01000005">
    <property type="protein sequence ID" value="MUH73460.1"/>
    <property type="molecule type" value="Genomic_DNA"/>
</dbReference>
<organism evidence="1 2">
    <name type="scientific">Psychrosphaera haliotis</name>
    <dbReference type="NCBI Taxonomy" id="555083"/>
    <lineage>
        <taxon>Bacteria</taxon>
        <taxon>Pseudomonadati</taxon>
        <taxon>Pseudomonadota</taxon>
        <taxon>Gammaproteobacteria</taxon>
        <taxon>Alteromonadales</taxon>
        <taxon>Pseudoalteromonadaceae</taxon>
        <taxon>Psychrosphaera</taxon>
    </lineage>
</organism>
<dbReference type="OrthoDB" id="5588953at2"/>
<comment type="caution">
    <text evidence="1">The sequence shown here is derived from an EMBL/GenBank/DDBJ whole genome shotgun (WGS) entry which is preliminary data.</text>
</comment>
<dbReference type="Proteomes" id="UP000439994">
    <property type="component" value="Unassembled WGS sequence"/>
</dbReference>
<keyword evidence="2" id="KW-1185">Reference proteome</keyword>
<dbReference type="AlphaFoldDB" id="A0A6N8FEP8"/>
<sequence>MELKSIPSAIQSGLNGYQTAERGLAQAADNISKLNLDANTAAKGATEAVQQAPQVSLTTEAVNLVVNEHLAKANSKVIQTADEVVGTLIDTKV</sequence>
<evidence type="ECO:0000313" key="2">
    <source>
        <dbReference type="Proteomes" id="UP000439994"/>
    </source>
</evidence>
<proteinExistence type="predicted"/>
<name>A0A6N8FEP8_9GAMM</name>